<sequence length="161" mass="18807">MGMKYVFKEHEKNFAEWCSEGYNLRLDNLQQTKAKEFFRNIDDPNFVPPLYRHQAESVKRVIYSYEMLEKKDQLIEVVTGGGKSVIIAGVIAYFMIVHDIHKFLILVPNTIVRARLKDEFDPAPTNKSFVYNTFHFFYNGTTDLIQRLSLHIMKQGEPPEG</sequence>
<dbReference type="EMBL" id="BART01028352">
    <property type="protein sequence ID" value="GAG90183.1"/>
    <property type="molecule type" value="Genomic_DNA"/>
</dbReference>
<reference evidence="2" key="1">
    <citation type="journal article" date="2014" name="Front. Microbiol.">
        <title>High frequency of phylogenetically diverse reductive dehalogenase-homologous genes in deep subseafloor sedimentary metagenomes.</title>
        <authorList>
            <person name="Kawai M."/>
            <person name="Futagami T."/>
            <person name="Toyoda A."/>
            <person name="Takaki Y."/>
            <person name="Nishi S."/>
            <person name="Hori S."/>
            <person name="Arai W."/>
            <person name="Tsubouchi T."/>
            <person name="Morono Y."/>
            <person name="Uchiyama I."/>
            <person name="Ito T."/>
            <person name="Fujiyama A."/>
            <person name="Inagaki F."/>
            <person name="Takami H."/>
        </authorList>
    </citation>
    <scope>NUCLEOTIDE SEQUENCE</scope>
    <source>
        <strain evidence="2">Expedition CK06-06</strain>
    </source>
</reference>
<protein>
    <recommendedName>
        <fullName evidence="1">Helicase/UvrB N-terminal domain-containing protein</fullName>
    </recommendedName>
</protein>
<dbReference type="AlphaFoldDB" id="X1C136"/>
<dbReference type="GO" id="GO:0003677">
    <property type="term" value="F:DNA binding"/>
    <property type="evidence" value="ECO:0007669"/>
    <property type="project" value="InterPro"/>
</dbReference>
<feature type="domain" description="Helicase/UvrB N-terminal" evidence="1">
    <location>
        <begin position="50"/>
        <end position="128"/>
    </location>
</feature>
<dbReference type="GO" id="GO:0016787">
    <property type="term" value="F:hydrolase activity"/>
    <property type="evidence" value="ECO:0007669"/>
    <property type="project" value="InterPro"/>
</dbReference>
<gene>
    <name evidence="2" type="ORF">S01H4_50017</name>
</gene>
<organism evidence="2">
    <name type="scientific">marine sediment metagenome</name>
    <dbReference type="NCBI Taxonomy" id="412755"/>
    <lineage>
        <taxon>unclassified sequences</taxon>
        <taxon>metagenomes</taxon>
        <taxon>ecological metagenomes</taxon>
    </lineage>
</organism>
<evidence type="ECO:0000313" key="2">
    <source>
        <dbReference type="EMBL" id="GAG90183.1"/>
    </source>
</evidence>
<dbReference type="InterPro" id="IPR006935">
    <property type="entry name" value="Helicase/UvrB_N"/>
</dbReference>
<comment type="caution">
    <text evidence="2">The sequence shown here is derived from an EMBL/GenBank/DDBJ whole genome shotgun (WGS) entry which is preliminary data.</text>
</comment>
<dbReference type="SUPFAM" id="SSF52540">
    <property type="entry name" value="P-loop containing nucleoside triphosphate hydrolases"/>
    <property type="match status" value="1"/>
</dbReference>
<dbReference type="Gene3D" id="3.40.50.300">
    <property type="entry name" value="P-loop containing nucleotide triphosphate hydrolases"/>
    <property type="match status" value="1"/>
</dbReference>
<dbReference type="GO" id="GO:0005524">
    <property type="term" value="F:ATP binding"/>
    <property type="evidence" value="ECO:0007669"/>
    <property type="project" value="InterPro"/>
</dbReference>
<accession>X1C136</accession>
<evidence type="ECO:0000259" key="1">
    <source>
        <dbReference type="Pfam" id="PF04851"/>
    </source>
</evidence>
<proteinExistence type="predicted"/>
<feature type="non-terminal residue" evidence="2">
    <location>
        <position position="161"/>
    </location>
</feature>
<name>X1C136_9ZZZZ</name>
<dbReference type="Pfam" id="PF04851">
    <property type="entry name" value="ResIII"/>
    <property type="match status" value="1"/>
</dbReference>
<dbReference type="InterPro" id="IPR027417">
    <property type="entry name" value="P-loop_NTPase"/>
</dbReference>